<dbReference type="KEGG" id="poi:BOP93_17485"/>
<sequence>MPDNKLFDDLLTETMDRMAHCYQHIPMHFWAGRNAFSHRFDNLRQMADRSTNARLKPKQAEQEISNELISTKRTALYLGVPWCIQSCSFCDLAYSRSPRAEEKREYIEVILRELDIYNELGLNKVPASSLYFGGGTPSILDNELLASLVDGTLQRSRLADNAVITLEASPATLTDSKLKLLSSRVNRISLGVQSTNTELRQREGRILPREKLFDRVAATLDNFELVNTDVLYGMPGQSLESVFQTLADLVSLNVPSITFYRNELFPGTKSYRLAQQEPWPTIEEQTARQMYFLGKTYLESCGYSESPLGWFVKNKQSNAISSWENMIENWSTVVPYFGLGMGAFSTASAHWMQNSESLDSWMQSIRGGRLPLAGGTLFNEQERFMVKFMRYIRVFSRVKREYLLTQSGSNRFAVELLIESWKQMGLAVDEAEWVVFTPAGDSLIHWLIDDLAQAFVDGKIRSAKNILAVNI</sequence>
<dbReference type="GO" id="GO:0051539">
    <property type="term" value="F:4 iron, 4 sulfur cluster binding"/>
    <property type="evidence" value="ECO:0007669"/>
    <property type="project" value="TreeGrafter"/>
</dbReference>
<evidence type="ECO:0000313" key="2">
    <source>
        <dbReference type="EMBL" id="AUZ47305.1"/>
    </source>
</evidence>
<dbReference type="InterPro" id="IPR034505">
    <property type="entry name" value="Coproporphyrinogen-III_oxidase"/>
</dbReference>
<dbReference type="InterPro" id="IPR023404">
    <property type="entry name" value="rSAM_horseshoe"/>
</dbReference>
<name>A0A2L0RYX8_9PSED</name>
<dbReference type="Gene3D" id="3.80.30.20">
    <property type="entry name" value="tm_1862 like domain"/>
    <property type="match status" value="1"/>
</dbReference>
<dbReference type="PROSITE" id="PS51918">
    <property type="entry name" value="RADICAL_SAM"/>
    <property type="match status" value="1"/>
</dbReference>
<dbReference type="PANTHER" id="PTHR13932:SF9">
    <property type="entry name" value="COPROPORPHYRINOGEN III OXIDASE"/>
    <property type="match status" value="1"/>
</dbReference>
<protein>
    <recommendedName>
        <fullName evidence="1">Radical SAM core domain-containing protein</fullName>
    </recommendedName>
</protein>
<dbReference type="Proteomes" id="UP000239888">
    <property type="component" value="Chromosome"/>
</dbReference>
<gene>
    <name evidence="2" type="ORF">BOP93_17485</name>
</gene>
<dbReference type="SMART" id="SM00729">
    <property type="entry name" value="Elp3"/>
    <property type="match status" value="1"/>
</dbReference>
<dbReference type="AlphaFoldDB" id="A0A2L0RYX8"/>
<dbReference type="SFLD" id="SFLDS00029">
    <property type="entry name" value="Radical_SAM"/>
    <property type="match status" value="2"/>
</dbReference>
<dbReference type="SFLD" id="SFLDG01082">
    <property type="entry name" value="B12-binding_domain_containing"/>
    <property type="match status" value="1"/>
</dbReference>
<dbReference type="EMBL" id="CP018049">
    <property type="protein sequence ID" value="AUZ47305.1"/>
    <property type="molecule type" value="Genomic_DNA"/>
</dbReference>
<dbReference type="Pfam" id="PF04055">
    <property type="entry name" value="Radical_SAM"/>
    <property type="match status" value="1"/>
</dbReference>
<dbReference type="GO" id="GO:0006779">
    <property type="term" value="P:porphyrin-containing compound biosynthetic process"/>
    <property type="evidence" value="ECO:0007669"/>
    <property type="project" value="TreeGrafter"/>
</dbReference>
<dbReference type="SFLD" id="SFLDG01065">
    <property type="entry name" value="anaerobic_coproporphyrinogen-I"/>
    <property type="match status" value="1"/>
</dbReference>
<proteinExistence type="predicted"/>
<dbReference type="GO" id="GO:0003824">
    <property type="term" value="F:catalytic activity"/>
    <property type="evidence" value="ECO:0007669"/>
    <property type="project" value="InterPro"/>
</dbReference>
<organism evidence="2 3">
    <name type="scientific">Pseudomonas orientalis</name>
    <dbReference type="NCBI Taxonomy" id="76758"/>
    <lineage>
        <taxon>Bacteria</taxon>
        <taxon>Pseudomonadati</taxon>
        <taxon>Pseudomonadota</taxon>
        <taxon>Gammaproteobacteria</taxon>
        <taxon>Pseudomonadales</taxon>
        <taxon>Pseudomonadaceae</taxon>
        <taxon>Pseudomonas</taxon>
    </lineage>
</organism>
<dbReference type="InterPro" id="IPR006638">
    <property type="entry name" value="Elp3/MiaA/NifB-like_rSAM"/>
</dbReference>
<dbReference type="InterPro" id="IPR007197">
    <property type="entry name" value="rSAM"/>
</dbReference>
<evidence type="ECO:0000313" key="3">
    <source>
        <dbReference type="Proteomes" id="UP000239888"/>
    </source>
</evidence>
<feature type="domain" description="Radical SAM core" evidence="1">
    <location>
        <begin position="68"/>
        <end position="304"/>
    </location>
</feature>
<dbReference type="InterPro" id="IPR058240">
    <property type="entry name" value="rSAM_sf"/>
</dbReference>
<evidence type="ECO:0000259" key="1">
    <source>
        <dbReference type="PROSITE" id="PS51918"/>
    </source>
</evidence>
<accession>A0A2L0RYX8</accession>
<dbReference type="RefSeq" id="WP_157943521.1">
    <property type="nucleotide sequence ID" value="NZ_CP018049.1"/>
</dbReference>
<dbReference type="PANTHER" id="PTHR13932">
    <property type="entry name" value="COPROPORPHYRINIGEN III OXIDASE"/>
    <property type="match status" value="1"/>
</dbReference>
<dbReference type="SUPFAM" id="SSF102114">
    <property type="entry name" value="Radical SAM enzymes"/>
    <property type="match status" value="1"/>
</dbReference>
<reference evidence="2 3" key="1">
    <citation type="journal article" date="2018" name="Front. Microbiol.">
        <title>Pseudomonas orientalis F9: A Potent Antagonist against Phytopathogens with Phytotoxic Effect in the Apple Flower.</title>
        <authorList>
            <person name="Zengerer V."/>
            <person name="Schmid M."/>
            <person name="Bieri M."/>
            <person name="Muller D.C."/>
            <person name="Remus-Emsermann M.N.P."/>
            <person name="Ahrens C.H."/>
            <person name="Pelludat C."/>
        </authorList>
    </citation>
    <scope>NUCLEOTIDE SEQUENCE [LARGE SCALE GENOMIC DNA]</scope>
    <source>
        <strain evidence="2 3">F9</strain>
    </source>
</reference>
<dbReference type="GO" id="GO:0005737">
    <property type="term" value="C:cytoplasm"/>
    <property type="evidence" value="ECO:0007669"/>
    <property type="project" value="TreeGrafter"/>
</dbReference>